<dbReference type="PANTHER" id="PTHR42738:SF17">
    <property type="entry name" value="HYDROXYMETHYLGLUTARYL-COA LYASE"/>
    <property type="match status" value="1"/>
</dbReference>
<dbReference type="GO" id="GO:0006552">
    <property type="term" value="P:L-leucine catabolic process"/>
    <property type="evidence" value="ECO:0007669"/>
    <property type="project" value="TreeGrafter"/>
</dbReference>
<evidence type="ECO:0000313" key="9">
    <source>
        <dbReference type="Proteomes" id="UP000184300"/>
    </source>
</evidence>
<dbReference type="InterPro" id="IPR043594">
    <property type="entry name" value="HMGL"/>
</dbReference>
<dbReference type="GO" id="GO:0004419">
    <property type="term" value="F:hydroxymethylglutaryl-CoA lyase activity"/>
    <property type="evidence" value="ECO:0007669"/>
    <property type="project" value="UniProtKB-EC"/>
</dbReference>
<dbReference type="InterPro" id="IPR013785">
    <property type="entry name" value="Aldolase_TIM"/>
</dbReference>
<comment type="similarity">
    <text evidence="2">Belongs to the HMG-CoA lyase family.</text>
</comment>
<dbReference type="GO" id="GO:0046872">
    <property type="term" value="F:metal ion binding"/>
    <property type="evidence" value="ECO:0007669"/>
    <property type="project" value="UniProtKB-KW"/>
</dbReference>
<dbReference type="GeneID" id="34463007"/>
<keyword evidence="4" id="KW-0479">Metal-binding</keyword>
<evidence type="ECO:0000256" key="3">
    <source>
        <dbReference type="ARBA" id="ARBA00012910"/>
    </source>
</evidence>
<keyword evidence="9" id="KW-1185">Reference proteome</keyword>
<dbReference type="InterPro" id="IPR000891">
    <property type="entry name" value="PYR_CT"/>
</dbReference>
<dbReference type="FunFam" id="3.20.20.70:FF:000201">
    <property type="entry name" value="Hydroxymethylglutaryl-CoA lyase"/>
    <property type="match status" value="1"/>
</dbReference>
<dbReference type="UniPathway" id="UPA00896">
    <property type="reaction ID" value="UER00863"/>
</dbReference>
<protein>
    <recommendedName>
        <fullName evidence="3">hydroxymethylglutaryl-CoA lyase</fullName>
        <ecNumber evidence="3">4.1.3.4</ecNumber>
    </recommendedName>
</protein>
<gene>
    <name evidence="8" type="ORF">ASPGLDRAFT_47750</name>
</gene>
<dbReference type="SUPFAM" id="SSF51569">
    <property type="entry name" value="Aldolase"/>
    <property type="match status" value="1"/>
</dbReference>
<dbReference type="Pfam" id="PF00682">
    <property type="entry name" value="HMGL-like"/>
    <property type="match status" value="1"/>
</dbReference>
<name>A0A1L9VJH3_ASPGL</name>
<dbReference type="AlphaFoldDB" id="A0A1L9VJH3"/>
<dbReference type="EMBL" id="KV878898">
    <property type="protein sequence ID" value="OJJ84030.1"/>
    <property type="molecule type" value="Genomic_DNA"/>
</dbReference>
<dbReference type="Proteomes" id="UP000184300">
    <property type="component" value="Unassembled WGS sequence"/>
</dbReference>
<accession>A0A1L9VJH3</accession>
<keyword evidence="5" id="KW-0456">Lyase</keyword>
<reference evidence="9" key="1">
    <citation type="journal article" date="2017" name="Genome Biol.">
        <title>Comparative genomics reveals high biological diversity and specific adaptations in the industrially and medically important fungal genus Aspergillus.</title>
        <authorList>
            <person name="de Vries R.P."/>
            <person name="Riley R."/>
            <person name="Wiebenga A."/>
            <person name="Aguilar-Osorio G."/>
            <person name="Amillis S."/>
            <person name="Uchima C.A."/>
            <person name="Anderluh G."/>
            <person name="Asadollahi M."/>
            <person name="Askin M."/>
            <person name="Barry K."/>
            <person name="Battaglia E."/>
            <person name="Bayram O."/>
            <person name="Benocci T."/>
            <person name="Braus-Stromeyer S.A."/>
            <person name="Caldana C."/>
            <person name="Canovas D."/>
            <person name="Cerqueira G.C."/>
            <person name="Chen F."/>
            <person name="Chen W."/>
            <person name="Choi C."/>
            <person name="Clum A."/>
            <person name="Dos Santos R.A."/>
            <person name="Damasio A.R."/>
            <person name="Diallinas G."/>
            <person name="Emri T."/>
            <person name="Fekete E."/>
            <person name="Flipphi M."/>
            <person name="Freyberg S."/>
            <person name="Gallo A."/>
            <person name="Gournas C."/>
            <person name="Habgood R."/>
            <person name="Hainaut M."/>
            <person name="Harispe M.L."/>
            <person name="Henrissat B."/>
            <person name="Hilden K.S."/>
            <person name="Hope R."/>
            <person name="Hossain A."/>
            <person name="Karabika E."/>
            <person name="Karaffa L."/>
            <person name="Karanyi Z."/>
            <person name="Krasevec N."/>
            <person name="Kuo A."/>
            <person name="Kusch H."/>
            <person name="LaButti K."/>
            <person name="Lagendijk E.L."/>
            <person name="Lapidus A."/>
            <person name="Levasseur A."/>
            <person name="Lindquist E."/>
            <person name="Lipzen A."/>
            <person name="Logrieco A.F."/>
            <person name="MacCabe A."/>
            <person name="Maekelae M.R."/>
            <person name="Malavazi I."/>
            <person name="Melin P."/>
            <person name="Meyer V."/>
            <person name="Mielnichuk N."/>
            <person name="Miskei M."/>
            <person name="Molnar A.P."/>
            <person name="Mule G."/>
            <person name="Ngan C.Y."/>
            <person name="Orejas M."/>
            <person name="Orosz E."/>
            <person name="Ouedraogo J.P."/>
            <person name="Overkamp K.M."/>
            <person name="Park H.-S."/>
            <person name="Perrone G."/>
            <person name="Piumi F."/>
            <person name="Punt P.J."/>
            <person name="Ram A.F."/>
            <person name="Ramon A."/>
            <person name="Rauscher S."/>
            <person name="Record E."/>
            <person name="Riano-Pachon D.M."/>
            <person name="Robert V."/>
            <person name="Roehrig J."/>
            <person name="Ruller R."/>
            <person name="Salamov A."/>
            <person name="Salih N.S."/>
            <person name="Samson R.A."/>
            <person name="Sandor E."/>
            <person name="Sanguinetti M."/>
            <person name="Schuetze T."/>
            <person name="Sepcic K."/>
            <person name="Shelest E."/>
            <person name="Sherlock G."/>
            <person name="Sophianopoulou V."/>
            <person name="Squina F.M."/>
            <person name="Sun H."/>
            <person name="Susca A."/>
            <person name="Todd R.B."/>
            <person name="Tsang A."/>
            <person name="Unkles S.E."/>
            <person name="van de Wiele N."/>
            <person name="van Rossen-Uffink D."/>
            <person name="Oliveira J.V."/>
            <person name="Vesth T.C."/>
            <person name="Visser J."/>
            <person name="Yu J.-H."/>
            <person name="Zhou M."/>
            <person name="Andersen M.R."/>
            <person name="Archer D.B."/>
            <person name="Baker S.E."/>
            <person name="Benoit I."/>
            <person name="Brakhage A.A."/>
            <person name="Braus G.H."/>
            <person name="Fischer R."/>
            <person name="Frisvad J.C."/>
            <person name="Goldman G.H."/>
            <person name="Houbraken J."/>
            <person name="Oakley B."/>
            <person name="Pocsi I."/>
            <person name="Scazzocchio C."/>
            <person name="Seiboth B."/>
            <person name="vanKuyk P.A."/>
            <person name="Wortman J."/>
            <person name="Dyer P.S."/>
            <person name="Grigoriev I.V."/>
        </authorList>
    </citation>
    <scope>NUCLEOTIDE SEQUENCE [LARGE SCALE GENOMIC DNA]</scope>
    <source>
        <strain evidence="9">CBS 516.65</strain>
    </source>
</reference>
<evidence type="ECO:0000259" key="7">
    <source>
        <dbReference type="PROSITE" id="PS50991"/>
    </source>
</evidence>
<dbReference type="RefSeq" id="XP_022400728.1">
    <property type="nucleotide sequence ID" value="XM_022546746.1"/>
</dbReference>
<dbReference type="Gene3D" id="3.20.20.70">
    <property type="entry name" value="Aldolase class I"/>
    <property type="match status" value="1"/>
</dbReference>
<evidence type="ECO:0000256" key="2">
    <source>
        <dbReference type="ARBA" id="ARBA00009405"/>
    </source>
</evidence>
<evidence type="ECO:0000256" key="4">
    <source>
        <dbReference type="ARBA" id="ARBA00022723"/>
    </source>
</evidence>
<organism evidence="8 9">
    <name type="scientific">Aspergillus glaucus CBS 516.65</name>
    <dbReference type="NCBI Taxonomy" id="1160497"/>
    <lineage>
        <taxon>Eukaryota</taxon>
        <taxon>Fungi</taxon>
        <taxon>Dikarya</taxon>
        <taxon>Ascomycota</taxon>
        <taxon>Pezizomycotina</taxon>
        <taxon>Eurotiomycetes</taxon>
        <taxon>Eurotiomycetidae</taxon>
        <taxon>Eurotiales</taxon>
        <taxon>Aspergillaceae</taxon>
        <taxon>Aspergillus</taxon>
        <taxon>Aspergillus subgen. Aspergillus</taxon>
    </lineage>
</organism>
<evidence type="ECO:0000313" key="8">
    <source>
        <dbReference type="EMBL" id="OJJ84030.1"/>
    </source>
</evidence>
<dbReference type="PANTHER" id="PTHR42738">
    <property type="entry name" value="HYDROXYMETHYLGLUTARYL-COA LYASE"/>
    <property type="match status" value="1"/>
</dbReference>
<dbReference type="CDD" id="cd07938">
    <property type="entry name" value="DRE_TIM_HMGL"/>
    <property type="match status" value="1"/>
</dbReference>
<dbReference type="NCBIfam" id="NF004283">
    <property type="entry name" value="PRK05692.1"/>
    <property type="match status" value="1"/>
</dbReference>
<sequence length="327" mass="35245">MPASAVRIVEVGPRDGLQNIKEPIPTATKVELIRRLEWTGLHTIELTSIVSPRAIPQLSDCQDVLSDQSVERLQADPDRRFPVLVPNLKGLDIAIRYGVREVAVFVSATEGFSRANINCSVEEGIQRARCVAEKAAQYGIAVRGYVSCIFADPYDGPTEPAAVLHCARALLGMGCYEVSLGDTLGVGTPSKVHSLVTYLVENDIPIDQIAGHFHDTYGQGASNVWQAYQCGMRVFDSSVSGLGGCPFAPGAKGNVTTEDLVCMFDNAGIETGVDLSGLIETGTWISERLSRKNASRVQKEICANERLSTTLRHVASERSLGNAPILC</sequence>
<evidence type="ECO:0000256" key="6">
    <source>
        <dbReference type="ARBA" id="ARBA00049877"/>
    </source>
</evidence>
<evidence type="ECO:0000256" key="1">
    <source>
        <dbReference type="ARBA" id="ARBA00005143"/>
    </source>
</evidence>
<dbReference type="EC" id="4.1.3.4" evidence="3"/>
<comment type="catalytic activity">
    <reaction evidence="6">
        <text>(3S)-3-hydroxy-3-methylglutaryl-CoA = acetoacetate + acetyl-CoA</text>
        <dbReference type="Rhea" id="RHEA:24404"/>
        <dbReference type="ChEBI" id="CHEBI:13705"/>
        <dbReference type="ChEBI" id="CHEBI:43074"/>
        <dbReference type="ChEBI" id="CHEBI:57288"/>
        <dbReference type="EC" id="4.1.3.4"/>
    </reaction>
</comment>
<feature type="domain" description="Pyruvate carboxyltransferase" evidence="7">
    <location>
        <begin position="6"/>
        <end position="279"/>
    </location>
</feature>
<evidence type="ECO:0000256" key="5">
    <source>
        <dbReference type="ARBA" id="ARBA00023239"/>
    </source>
</evidence>
<dbReference type="GO" id="GO:0046951">
    <property type="term" value="P:ketone body biosynthetic process"/>
    <property type="evidence" value="ECO:0007669"/>
    <property type="project" value="TreeGrafter"/>
</dbReference>
<dbReference type="OrthoDB" id="10253869at2759"/>
<proteinExistence type="inferred from homology"/>
<dbReference type="STRING" id="1160497.A0A1L9VJH3"/>
<dbReference type="PROSITE" id="PS50991">
    <property type="entry name" value="PYR_CT"/>
    <property type="match status" value="1"/>
</dbReference>
<comment type="pathway">
    <text evidence="1">Metabolic intermediate metabolism; (S)-3-hydroxy-3-methylglutaryl-CoA degradation; acetoacetate from (S)-3-hydroxy-3-methylglutaryl-CoA: step 1/1.</text>
</comment>
<dbReference type="VEuPathDB" id="FungiDB:ASPGLDRAFT_47750"/>